<dbReference type="Pfam" id="PF00528">
    <property type="entry name" value="BPD_transp_1"/>
    <property type="match status" value="1"/>
</dbReference>
<comment type="caution">
    <text evidence="9">The sequence shown here is derived from an EMBL/GenBank/DDBJ whole genome shotgun (WGS) entry which is preliminary data.</text>
</comment>
<gene>
    <name evidence="9" type="primary">ssuC_17</name>
    <name evidence="9" type="ORF">GALL_311340</name>
</gene>
<evidence type="ECO:0000256" key="7">
    <source>
        <dbReference type="SAM" id="Phobius"/>
    </source>
</evidence>
<feature type="transmembrane region" description="Helical" evidence="7">
    <location>
        <begin position="94"/>
        <end position="118"/>
    </location>
</feature>
<dbReference type="PANTHER" id="PTHR30151:SF20">
    <property type="entry name" value="ABC TRANSPORTER PERMEASE PROTEIN HI_0355-RELATED"/>
    <property type="match status" value="1"/>
</dbReference>
<dbReference type="CDD" id="cd06261">
    <property type="entry name" value="TM_PBP2"/>
    <property type="match status" value="1"/>
</dbReference>
<sequence>MNQLVALEAPIDEATGATVRADAQRRKLMVLLGRVALAVIVLGGWQLLTATKLLDPFFFGSPVGIVLRLIDWFQNGTAYGSLWEQVWITLQESLLGFIAGVVSGVFMGVLLGEIPYLADVFTPYIKIVNALPRIVLGSVFVMWLGLGMPSKVMLAAVLVFFVVFFNAFQGVRSVDRNYVSNVRILGGSRLQVVRHVVFPSAMTWIIASLHVALGFSIIGAIVGEFLGAQKGLGLVISTAQNTFDANGVFAAMFIIGALALSAEALMEILERRLLRWQPPRSGGDGAVGG</sequence>
<dbReference type="EMBL" id="MLJW01000446">
    <property type="protein sequence ID" value="OIQ87009.1"/>
    <property type="molecule type" value="Genomic_DNA"/>
</dbReference>
<feature type="domain" description="ABC transmembrane type-1" evidence="8">
    <location>
        <begin position="86"/>
        <end position="266"/>
    </location>
</feature>
<dbReference type="SUPFAM" id="SSF161098">
    <property type="entry name" value="MetI-like"/>
    <property type="match status" value="1"/>
</dbReference>
<evidence type="ECO:0000256" key="4">
    <source>
        <dbReference type="ARBA" id="ARBA00022692"/>
    </source>
</evidence>
<evidence type="ECO:0000256" key="3">
    <source>
        <dbReference type="ARBA" id="ARBA00022475"/>
    </source>
</evidence>
<keyword evidence="5 7" id="KW-1133">Transmembrane helix</keyword>
<protein>
    <submittedName>
        <fullName evidence="9">Putative aliphatic sulfonates transport permease protein SsuC</fullName>
    </submittedName>
</protein>
<keyword evidence="2" id="KW-0813">Transport</keyword>
<dbReference type="PROSITE" id="PS50928">
    <property type="entry name" value="ABC_TM1"/>
    <property type="match status" value="1"/>
</dbReference>
<evidence type="ECO:0000259" key="8">
    <source>
        <dbReference type="PROSITE" id="PS50928"/>
    </source>
</evidence>
<dbReference type="AlphaFoldDB" id="A0A1J5QTQ1"/>
<dbReference type="PANTHER" id="PTHR30151">
    <property type="entry name" value="ALKANE SULFONATE ABC TRANSPORTER-RELATED, MEMBRANE SUBUNIT"/>
    <property type="match status" value="1"/>
</dbReference>
<evidence type="ECO:0000313" key="9">
    <source>
        <dbReference type="EMBL" id="OIQ87009.1"/>
    </source>
</evidence>
<dbReference type="GO" id="GO:0005886">
    <property type="term" value="C:plasma membrane"/>
    <property type="evidence" value="ECO:0007669"/>
    <property type="project" value="UniProtKB-SubCell"/>
</dbReference>
<keyword evidence="4 7" id="KW-0812">Transmembrane</keyword>
<evidence type="ECO:0000256" key="2">
    <source>
        <dbReference type="ARBA" id="ARBA00022448"/>
    </source>
</evidence>
<evidence type="ECO:0000256" key="6">
    <source>
        <dbReference type="ARBA" id="ARBA00023136"/>
    </source>
</evidence>
<dbReference type="GO" id="GO:0055085">
    <property type="term" value="P:transmembrane transport"/>
    <property type="evidence" value="ECO:0007669"/>
    <property type="project" value="InterPro"/>
</dbReference>
<name>A0A1J5QTQ1_9ZZZZ</name>
<organism evidence="9">
    <name type="scientific">mine drainage metagenome</name>
    <dbReference type="NCBI Taxonomy" id="410659"/>
    <lineage>
        <taxon>unclassified sequences</taxon>
        <taxon>metagenomes</taxon>
        <taxon>ecological metagenomes</taxon>
    </lineage>
</organism>
<proteinExistence type="predicted"/>
<feature type="transmembrane region" description="Helical" evidence="7">
    <location>
        <begin position="130"/>
        <end position="146"/>
    </location>
</feature>
<feature type="transmembrane region" description="Helical" evidence="7">
    <location>
        <begin position="204"/>
        <end position="227"/>
    </location>
</feature>
<dbReference type="InterPro" id="IPR000515">
    <property type="entry name" value="MetI-like"/>
</dbReference>
<reference evidence="9" key="1">
    <citation type="submission" date="2016-10" db="EMBL/GenBank/DDBJ databases">
        <title>Sequence of Gallionella enrichment culture.</title>
        <authorList>
            <person name="Poehlein A."/>
            <person name="Muehling M."/>
            <person name="Daniel R."/>
        </authorList>
    </citation>
    <scope>NUCLEOTIDE SEQUENCE</scope>
</reference>
<dbReference type="InterPro" id="IPR035906">
    <property type="entry name" value="MetI-like_sf"/>
</dbReference>
<feature type="transmembrane region" description="Helical" evidence="7">
    <location>
        <begin position="152"/>
        <end position="168"/>
    </location>
</feature>
<evidence type="ECO:0000256" key="5">
    <source>
        <dbReference type="ARBA" id="ARBA00022989"/>
    </source>
</evidence>
<keyword evidence="6 7" id="KW-0472">Membrane</keyword>
<feature type="transmembrane region" description="Helical" evidence="7">
    <location>
        <begin position="28"/>
        <end position="48"/>
    </location>
</feature>
<accession>A0A1J5QTQ1</accession>
<evidence type="ECO:0000256" key="1">
    <source>
        <dbReference type="ARBA" id="ARBA00004651"/>
    </source>
</evidence>
<dbReference type="Gene3D" id="1.10.3720.10">
    <property type="entry name" value="MetI-like"/>
    <property type="match status" value="1"/>
</dbReference>
<feature type="transmembrane region" description="Helical" evidence="7">
    <location>
        <begin position="247"/>
        <end position="266"/>
    </location>
</feature>
<keyword evidence="3" id="KW-1003">Cell membrane</keyword>
<comment type="subcellular location">
    <subcellularLocation>
        <location evidence="1">Cell membrane</location>
        <topology evidence="1">Multi-pass membrane protein</topology>
    </subcellularLocation>
</comment>